<feature type="domain" description="Metallo-beta-lactamase" evidence="5">
    <location>
        <begin position="59"/>
        <end position="272"/>
    </location>
</feature>
<evidence type="ECO:0000313" key="6">
    <source>
        <dbReference type="EMBL" id="BBD99639.1"/>
    </source>
</evidence>
<dbReference type="KEGG" id="sami:SAMIE_1031400"/>
<keyword evidence="3 6" id="KW-0378">Hydrolase</keyword>
<dbReference type="Gene3D" id="3.60.15.10">
    <property type="entry name" value="Ribonuclease Z/Hydroxyacylglutathione hydrolase-like"/>
    <property type="match status" value="1"/>
</dbReference>
<reference evidence="6 7" key="1">
    <citation type="submission" date="2018-05" db="EMBL/GenBank/DDBJ databases">
        <title>Complete Genome Sequence of the Nonylphenol-Degrading Bacterium Sphingobium amiense DSM 16289T.</title>
        <authorList>
            <person name="Ootsuka M."/>
            <person name="Nishizawa T."/>
            <person name="Ohta H."/>
        </authorList>
    </citation>
    <scope>NUCLEOTIDE SEQUENCE [LARGE SCALE GENOMIC DNA]</scope>
    <source>
        <strain evidence="6 7">DSM 16289</strain>
    </source>
</reference>
<dbReference type="AlphaFoldDB" id="A0A494WG19"/>
<organism evidence="6 7">
    <name type="scientific">Sphingobium amiense</name>
    <dbReference type="NCBI Taxonomy" id="135719"/>
    <lineage>
        <taxon>Bacteria</taxon>
        <taxon>Pseudomonadati</taxon>
        <taxon>Pseudomonadota</taxon>
        <taxon>Alphaproteobacteria</taxon>
        <taxon>Sphingomonadales</taxon>
        <taxon>Sphingomonadaceae</taxon>
        <taxon>Sphingobium</taxon>
    </lineage>
</organism>
<dbReference type="EMBL" id="AP018664">
    <property type="protein sequence ID" value="BBD99639.1"/>
    <property type="molecule type" value="Genomic_DNA"/>
</dbReference>
<evidence type="ECO:0000256" key="4">
    <source>
        <dbReference type="ARBA" id="ARBA00022833"/>
    </source>
</evidence>
<evidence type="ECO:0000256" key="2">
    <source>
        <dbReference type="ARBA" id="ARBA00022723"/>
    </source>
</evidence>
<dbReference type="PANTHER" id="PTHR42978:SF6">
    <property type="entry name" value="QUORUM-QUENCHING LACTONASE YTNP-RELATED"/>
    <property type="match status" value="1"/>
</dbReference>
<keyword evidence="4" id="KW-0862">Zinc</keyword>
<protein>
    <submittedName>
        <fullName evidence="6">MBL fold metallo-hydrolase</fullName>
    </submittedName>
</protein>
<evidence type="ECO:0000256" key="1">
    <source>
        <dbReference type="ARBA" id="ARBA00007749"/>
    </source>
</evidence>
<dbReference type="SMART" id="SM00849">
    <property type="entry name" value="Lactamase_B"/>
    <property type="match status" value="1"/>
</dbReference>
<dbReference type="CDD" id="cd16277">
    <property type="entry name" value="metallo-hydrolase-like_MBL-fold"/>
    <property type="match status" value="1"/>
</dbReference>
<keyword evidence="2" id="KW-0479">Metal-binding</keyword>
<dbReference type="InterPro" id="IPR001279">
    <property type="entry name" value="Metallo-B-lactamas"/>
</dbReference>
<evidence type="ECO:0000259" key="5">
    <source>
        <dbReference type="SMART" id="SM00849"/>
    </source>
</evidence>
<dbReference type="InterPro" id="IPR051013">
    <property type="entry name" value="MBL_superfamily_lactonases"/>
</dbReference>
<dbReference type="RefSeq" id="WP_066700579.1">
    <property type="nucleotide sequence ID" value="NZ_AP018664.1"/>
</dbReference>
<dbReference type="SUPFAM" id="SSF56281">
    <property type="entry name" value="Metallo-hydrolase/oxidoreductase"/>
    <property type="match status" value="1"/>
</dbReference>
<proteinExistence type="inferred from homology"/>
<dbReference type="Proteomes" id="UP000279959">
    <property type="component" value="Chromosome"/>
</dbReference>
<name>A0A494WG19_9SPHN</name>
<evidence type="ECO:0000313" key="7">
    <source>
        <dbReference type="Proteomes" id="UP000279959"/>
    </source>
</evidence>
<sequence>MKTLGKIGKVEIGRVYDSSLLGFTAQTWFPKFSREAVKPHEHWLCPDHYDPETGRFPMPVHSWLLKVGNYNVLIDTCMGNDKDRRAFAEMHQLANRYLERLAEHGLQPEDIHFVLCTHLHVDHVGWNTRLVNGRWVPTFPNARYVFSRIEYEAAKAEAADPECAPYLRETFEDSIHPVVESGKMMLVDDLHELFDCLLLRQAPGHSPGHIRIELRSDGDTGVFAGDLLHSPMQVPLWDMSSIVCWDKDMAAAARRDLLEFCADENALLIPGHFEAPYVGRVRRDGDSFALDLGW</sequence>
<dbReference type="InterPro" id="IPR036866">
    <property type="entry name" value="RibonucZ/Hydroxyglut_hydro"/>
</dbReference>
<evidence type="ECO:0000256" key="3">
    <source>
        <dbReference type="ARBA" id="ARBA00022801"/>
    </source>
</evidence>
<gene>
    <name evidence="6" type="ORF">SAMIE_1031400</name>
</gene>
<dbReference type="GO" id="GO:0016787">
    <property type="term" value="F:hydrolase activity"/>
    <property type="evidence" value="ECO:0007669"/>
    <property type="project" value="UniProtKB-KW"/>
</dbReference>
<keyword evidence="7" id="KW-1185">Reference proteome</keyword>
<accession>A0A494WG19</accession>
<dbReference type="Pfam" id="PF00753">
    <property type="entry name" value="Lactamase_B"/>
    <property type="match status" value="1"/>
</dbReference>
<dbReference type="PANTHER" id="PTHR42978">
    <property type="entry name" value="QUORUM-QUENCHING LACTONASE YTNP-RELATED-RELATED"/>
    <property type="match status" value="1"/>
</dbReference>
<comment type="similarity">
    <text evidence="1">Belongs to the metallo-beta-lactamase superfamily.</text>
</comment>
<dbReference type="GO" id="GO:0046872">
    <property type="term" value="F:metal ion binding"/>
    <property type="evidence" value="ECO:0007669"/>
    <property type="project" value="UniProtKB-KW"/>
</dbReference>